<protein>
    <submittedName>
        <fullName evidence="1">Uncharacterized protein</fullName>
    </submittedName>
</protein>
<proteinExistence type="predicted"/>
<gene>
    <name evidence="1" type="ORF">llap_15535</name>
</gene>
<evidence type="ECO:0000313" key="2">
    <source>
        <dbReference type="Proteomes" id="UP000233556"/>
    </source>
</evidence>
<dbReference type="Proteomes" id="UP000233556">
    <property type="component" value="Unassembled WGS sequence"/>
</dbReference>
<keyword evidence="2" id="KW-1185">Reference proteome</keyword>
<reference evidence="2" key="1">
    <citation type="submission" date="2017-11" db="EMBL/GenBank/DDBJ databases">
        <authorList>
            <person name="Lima N.C."/>
            <person name="Parody-Merino A.M."/>
            <person name="Battley P.F."/>
            <person name="Fidler A.E."/>
            <person name="Prosdocimi F."/>
        </authorList>
    </citation>
    <scope>NUCLEOTIDE SEQUENCE [LARGE SCALE GENOMIC DNA]</scope>
</reference>
<reference evidence="2" key="2">
    <citation type="submission" date="2017-12" db="EMBL/GenBank/DDBJ databases">
        <title>Genome sequence of the Bar-tailed Godwit (Limosa lapponica baueri).</title>
        <authorList>
            <person name="Lima N.C.B."/>
            <person name="Parody-Merino A.M."/>
            <person name="Battley P.F."/>
            <person name="Fidler A.E."/>
            <person name="Prosdocimi F."/>
        </authorList>
    </citation>
    <scope>NUCLEOTIDE SEQUENCE [LARGE SCALE GENOMIC DNA]</scope>
</reference>
<dbReference type="AlphaFoldDB" id="A0A2I0TK34"/>
<dbReference type="EMBL" id="KZ509365">
    <property type="protein sequence ID" value="PKU34161.1"/>
    <property type="molecule type" value="Genomic_DNA"/>
</dbReference>
<sequence>MDYKSTWLRNDEICSYFPDFTEVTPDLRWCNYSADHTLVKQYIMTFKQRNPDILQFSPGSDGRDLKLGDIIYMYLLYSDHTLVKQYIMTFKQRNPDILQFSPGSDGRSRSGNLTNHHLALTISLILILSNGLVDCFEKTEVADVSG</sequence>
<name>A0A2I0TK34_LIMLA</name>
<accession>A0A2I0TK34</accession>
<evidence type="ECO:0000313" key="1">
    <source>
        <dbReference type="EMBL" id="PKU34161.1"/>
    </source>
</evidence>
<organism evidence="1 2">
    <name type="scientific">Limosa lapponica baueri</name>
    <dbReference type="NCBI Taxonomy" id="1758121"/>
    <lineage>
        <taxon>Eukaryota</taxon>
        <taxon>Metazoa</taxon>
        <taxon>Chordata</taxon>
        <taxon>Craniata</taxon>
        <taxon>Vertebrata</taxon>
        <taxon>Euteleostomi</taxon>
        <taxon>Archelosauria</taxon>
        <taxon>Archosauria</taxon>
        <taxon>Dinosauria</taxon>
        <taxon>Saurischia</taxon>
        <taxon>Theropoda</taxon>
        <taxon>Coelurosauria</taxon>
        <taxon>Aves</taxon>
        <taxon>Neognathae</taxon>
        <taxon>Neoaves</taxon>
        <taxon>Charadriiformes</taxon>
        <taxon>Scolopacidae</taxon>
        <taxon>Limosa</taxon>
    </lineage>
</organism>